<evidence type="ECO:0000256" key="1">
    <source>
        <dbReference type="SAM" id="SignalP"/>
    </source>
</evidence>
<dbReference type="InterPro" id="IPR023631">
    <property type="entry name" value="Amidase_dom"/>
</dbReference>
<dbReference type="InterPro" id="IPR036928">
    <property type="entry name" value="AS_sf"/>
</dbReference>
<dbReference type="Pfam" id="PF01425">
    <property type="entry name" value="Amidase"/>
    <property type="match status" value="1"/>
</dbReference>
<keyword evidence="1" id="KW-0732">Signal</keyword>
<name>A0A485LG37_9STRA</name>
<dbReference type="EMBL" id="VJMH01006925">
    <property type="protein sequence ID" value="KAF0687406.1"/>
    <property type="molecule type" value="Genomic_DNA"/>
</dbReference>
<dbReference type="Gene3D" id="3.90.1300.10">
    <property type="entry name" value="Amidase signature (AS) domain"/>
    <property type="match status" value="1"/>
</dbReference>
<reference evidence="3" key="2">
    <citation type="submission" date="2019-06" db="EMBL/GenBank/DDBJ databases">
        <title>Genomics analysis of Aphanomyces spp. identifies a new class of oomycete effector associated with host adaptation.</title>
        <authorList>
            <person name="Gaulin E."/>
        </authorList>
    </citation>
    <scope>NUCLEOTIDE SEQUENCE</scope>
    <source>
        <strain evidence="3">CBS 578.67</strain>
    </source>
</reference>
<feature type="chain" id="PRO_5033826551" evidence="1">
    <location>
        <begin position="16"/>
        <end position="517"/>
    </location>
</feature>
<dbReference type="SUPFAM" id="SSF75304">
    <property type="entry name" value="Amidase signature (AS) enzymes"/>
    <property type="match status" value="1"/>
</dbReference>
<dbReference type="PANTHER" id="PTHR42678">
    <property type="entry name" value="AMIDASE"/>
    <property type="match status" value="1"/>
</dbReference>
<dbReference type="AlphaFoldDB" id="A0A485LG37"/>
<dbReference type="OrthoDB" id="566138at2759"/>
<sequence>MRLFAPLSLAMAASAATFPFEETTIDQLHAGLKANEITVQGIVEHYLERIDALNHKGPHLNGVIETATTALDVAKQQDKATSSPKGILHGIPILLKANIATKGDGLTACAGSLAMEGNIAPEDAFVVKKLREAGAIILGHANMVEWANWRSISGGIPWSARGGITKNPYVLTAPTSGSSSGSAVSVAANMIPVSIGTETGMHPSKISGSITSPSNRHSVVGLKPTVGLVSRSGIVPLSLRQDSPGPVGRTVRDVALVLEVIAGHDPKDAQSKDVVVPKYSQSLQTNSNPFKNLRIAISKEANSVTNGMLQAHVDALAKAIQWFEANGATIVYAPLPNAKKIADSKCEYALLQSDFREDIDSYLSTLTWKTGVPPMKSLKDITDYNTAHPDTELKVLDQSLMLASLAAPSRNNQSYIDLLKQCNDLAVTNGIDKYFKDTHADVIVAVTDAWGNGPESPGYPGIAGYPILTVPLSYVYSIPFGLSFVGQAFTEEKLLQYGYAFEQANKARIPPTYLSGK</sequence>
<protein>
    <submittedName>
        <fullName evidence="4">Aste57867_20842 protein</fullName>
    </submittedName>
</protein>
<evidence type="ECO:0000313" key="3">
    <source>
        <dbReference type="EMBL" id="KAF0687406.1"/>
    </source>
</evidence>
<gene>
    <name evidence="4" type="primary">Aste57867_20842</name>
    <name evidence="3" type="ORF">As57867_020774</name>
    <name evidence="4" type="ORF">ASTE57867_20842</name>
</gene>
<feature type="signal peptide" evidence="1">
    <location>
        <begin position="1"/>
        <end position="15"/>
    </location>
</feature>
<keyword evidence="5" id="KW-1185">Reference proteome</keyword>
<evidence type="ECO:0000313" key="4">
    <source>
        <dbReference type="EMBL" id="VFT97520.1"/>
    </source>
</evidence>
<evidence type="ECO:0000259" key="2">
    <source>
        <dbReference type="Pfam" id="PF01425"/>
    </source>
</evidence>
<dbReference type="EMBL" id="CAADRA010006951">
    <property type="protein sequence ID" value="VFT97520.1"/>
    <property type="molecule type" value="Genomic_DNA"/>
</dbReference>
<dbReference type="Proteomes" id="UP000332933">
    <property type="component" value="Unassembled WGS sequence"/>
</dbReference>
<dbReference type="PANTHER" id="PTHR42678:SF34">
    <property type="entry name" value="OS04G0183300 PROTEIN"/>
    <property type="match status" value="1"/>
</dbReference>
<proteinExistence type="predicted"/>
<feature type="domain" description="Amidase" evidence="2">
    <location>
        <begin position="42"/>
        <end position="445"/>
    </location>
</feature>
<reference evidence="4 5" key="1">
    <citation type="submission" date="2019-03" db="EMBL/GenBank/DDBJ databases">
        <authorList>
            <person name="Gaulin E."/>
            <person name="Dumas B."/>
        </authorList>
    </citation>
    <scope>NUCLEOTIDE SEQUENCE [LARGE SCALE GENOMIC DNA]</scope>
    <source>
        <strain evidence="4">CBS 568.67</strain>
    </source>
</reference>
<evidence type="ECO:0000313" key="5">
    <source>
        <dbReference type="Proteomes" id="UP000332933"/>
    </source>
</evidence>
<organism evidence="4 5">
    <name type="scientific">Aphanomyces stellatus</name>
    <dbReference type="NCBI Taxonomy" id="120398"/>
    <lineage>
        <taxon>Eukaryota</taxon>
        <taxon>Sar</taxon>
        <taxon>Stramenopiles</taxon>
        <taxon>Oomycota</taxon>
        <taxon>Saprolegniomycetes</taxon>
        <taxon>Saprolegniales</taxon>
        <taxon>Verrucalvaceae</taxon>
        <taxon>Aphanomyces</taxon>
    </lineage>
</organism>
<accession>A0A485LG37</accession>